<organism evidence="2 3">
    <name type="scientific">Armillaria novae-zelandiae</name>
    <dbReference type="NCBI Taxonomy" id="153914"/>
    <lineage>
        <taxon>Eukaryota</taxon>
        <taxon>Fungi</taxon>
        <taxon>Dikarya</taxon>
        <taxon>Basidiomycota</taxon>
        <taxon>Agaricomycotina</taxon>
        <taxon>Agaricomycetes</taxon>
        <taxon>Agaricomycetidae</taxon>
        <taxon>Agaricales</taxon>
        <taxon>Marasmiineae</taxon>
        <taxon>Physalacriaceae</taxon>
        <taxon>Armillaria</taxon>
    </lineage>
</organism>
<accession>A0AA39KI52</accession>
<evidence type="ECO:0000313" key="2">
    <source>
        <dbReference type="EMBL" id="KAK0460359.1"/>
    </source>
</evidence>
<comment type="caution">
    <text evidence="2">The sequence shown here is derived from an EMBL/GenBank/DDBJ whole genome shotgun (WGS) entry which is preliminary data.</text>
</comment>
<name>A0AA39KI52_9AGAR</name>
<dbReference type="Proteomes" id="UP001175227">
    <property type="component" value="Unassembled WGS sequence"/>
</dbReference>
<feature type="domain" description="Fungal-type protein kinase" evidence="1">
    <location>
        <begin position="8"/>
        <end position="167"/>
    </location>
</feature>
<keyword evidence="3" id="KW-1185">Reference proteome</keyword>
<evidence type="ECO:0000313" key="3">
    <source>
        <dbReference type="Proteomes" id="UP001175227"/>
    </source>
</evidence>
<feature type="non-terminal residue" evidence="2">
    <location>
        <position position="1"/>
    </location>
</feature>
<dbReference type="InterPro" id="IPR040976">
    <property type="entry name" value="Pkinase_fungal"/>
</dbReference>
<evidence type="ECO:0000259" key="1">
    <source>
        <dbReference type="Pfam" id="PF17667"/>
    </source>
</evidence>
<sequence length="169" mass="18963">YDIETKTVMVLKDNWRDSNLPQYSEIPKTLNDAGVCNVPTLVCGGVIDNQKTISHTYIEKDWNHGAYPTMICIRFHHRTVVYDALLGVCDNYRWLSSLSHVDVTSHEDTFTNCGYLHCDVSGENILIVYDKRTPEDNGNAGGCALLNVWDIAIKIADVAQALQSERTVT</sequence>
<dbReference type="Pfam" id="PF17667">
    <property type="entry name" value="Pkinase_fungal"/>
    <property type="match status" value="1"/>
</dbReference>
<dbReference type="EMBL" id="JAUEPR010000173">
    <property type="protein sequence ID" value="KAK0460359.1"/>
    <property type="molecule type" value="Genomic_DNA"/>
</dbReference>
<reference evidence="2" key="1">
    <citation type="submission" date="2023-06" db="EMBL/GenBank/DDBJ databases">
        <authorList>
            <consortium name="Lawrence Berkeley National Laboratory"/>
            <person name="Ahrendt S."/>
            <person name="Sahu N."/>
            <person name="Indic B."/>
            <person name="Wong-Bajracharya J."/>
            <person name="Merenyi Z."/>
            <person name="Ke H.-M."/>
            <person name="Monk M."/>
            <person name="Kocsube S."/>
            <person name="Drula E."/>
            <person name="Lipzen A."/>
            <person name="Balint B."/>
            <person name="Henrissat B."/>
            <person name="Andreopoulos B."/>
            <person name="Martin F.M."/>
            <person name="Harder C.B."/>
            <person name="Rigling D."/>
            <person name="Ford K.L."/>
            <person name="Foster G.D."/>
            <person name="Pangilinan J."/>
            <person name="Papanicolaou A."/>
            <person name="Barry K."/>
            <person name="LaButti K."/>
            <person name="Viragh M."/>
            <person name="Koriabine M."/>
            <person name="Yan M."/>
            <person name="Riley R."/>
            <person name="Champramary S."/>
            <person name="Plett K.L."/>
            <person name="Tsai I.J."/>
            <person name="Slot J."/>
            <person name="Sipos G."/>
            <person name="Plett J."/>
            <person name="Nagy L.G."/>
            <person name="Grigoriev I.V."/>
        </authorList>
    </citation>
    <scope>NUCLEOTIDE SEQUENCE</scope>
    <source>
        <strain evidence="2">ICMP 16352</strain>
    </source>
</reference>
<gene>
    <name evidence="2" type="ORF">IW261DRAFT_1349700</name>
</gene>
<dbReference type="AlphaFoldDB" id="A0AA39KI52"/>
<protein>
    <recommendedName>
        <fullName evidence="1">Fungal-type protein kinase domain-containing protein</fullName>
    </recommendedName>
</protein>
<proteinExistence type="predicted"/>